<dbReference type="Pfam" id="PF04505">
    <property type="entry name" value="CD225"/>
    <property type="match status" value="1"/>
</dbReference>
<dbReference type="EMBL" id="CAJNYD010003676">
    <property type="protein sequence ID" value="CAF3537135.1"/>
    <property type="molecule type" value="Genomic_DNA"/>
</dbReference>
<comment type="subcellular location">
    <subcellularLocation>
        <location evidence="1">Membrane</location>
    </subcellularLocation>
</comment>
<evidence type="ECO:0000313" key="10">
    <source>
        <dbReference type="EMBL" id="CAF3537135.1"/>
    </source>
</evidence>
<keyword evidence="3 7" id="KW-0812">Transmembrane</keyword>
<evidence type="ECO:0000256" key="1">
    <source>
        <dbReference type="ARBA" id="ARBA00004370"/>
    </source>
</evidence>
<dbReference type="PANTHER" id="PTHR13999">
    <property type="entry name" value="INTERFERON INDUCIBLE TRANSMEMBRANE PROTEIN"/>
    <property type="match status" value="1"/>
</dbReference>
<protein>
    <submittedName>
        <fullName evidence="10">Uncharacterized protein</fullName>
    </submittedName>
</protein>
<name>A0A818JJP6_9BILA</name>
<evidence type="ECO:0000313" key="8">
    <source>
        <dbReference type="EMBL" id="CAF3430267.1"/>
    </source>
</evidence>
<dbReference type="Proteomes" id="UP000663833">
    <property type="component" value="Unassembled WGS sequence"/>
</dbReference>
<evidence type="ECO:0000256" key="2">
    <source>
        <dbReference type="ARBA" id="ARBA00006843"/>
    </source>
</evidence>
<evidence type="ECO:0000256" key="6">
    <source>
        <dbReference type="SAM" id="MobiDB-lite"/>
    </source>
</evidence>
<sequence>MMQNSIQRHSYPPRARNPSARMPYPQLYQQQPVVKKIRDYLFWSIINIFIGGIVAGLIAVLFSYFTREQKRVNNLNEAKKWSRRALICNILTTTLGIISICLLIALPIGLSVGLSSSSSSSSTNSASFSSSTVSCSCTLSSGTCTGNIGGSVTATSCSGCDAACKTAYSSSCTSATIIGSC</sequence>
<proteinExistence type="inferred from homology"/>
<dbReference type="Proteomes" id="UP000663869">
    <property type="component" value="Unassembled WGS sequence"/>
</dbReference>
<comment type="caution">
    <text evidence="10">The sequence shown here is derived from an EMBL/GenBank/DDBJ whole genome shotgun (WGS) entry which is preliminary data.</text>
</comment>
<comment type="similarity">
    <text evidence="2">Belongs to the CD225/Dispanin family.</text>
</comment>
<organism evidence="10 12">
    <name type="scientific">Rotaria socialis</name>
    <dbReference type="NCBI Taxonomy" id="392032"/>
    <lineage>
        <taxon>Eukaryota</taxon>
        <taxon>Metazoa</taxon>
        <taxon>Spiralia</taxon>
        <taxon>Gnathifera</taxon>
        <taxon>Rotifera</taxon>
        <taxon>Eurotatoria</taxon>
        <taxon>Bdelloidea</taxon>
        <taxon>Philodinida</taxon>
        <taxon>Philodinidae</taxon>
        <taxon>Rotaria</taxon>
    </lineage>
</organism>
<dbReference type="PANTHER" id="PTHR13999:SF10">
    <property type="entry name" value="INTERFERON-INDUCED TRANSMEMBRANE PROTEIN 5"/>
    <property type="match status" value="1"/>
</dbReference>
<dbReference type="InterPro" id="IPR051517">
    <property type="entry name" value="IFITM_antiviral_protein"/>
</dbReference>
<dbReference type="AlphaFoldDB" id="A0A818JJP6"/>
<dbReference type="EMBL" id="CAJNYU010001724">
    <property type="protein sequence ID" value="CAF3460593.1"/>
    <property type="molecule type" value="Genomic_DNA"/>
</dbReference>
<dbReference type="Proteomes" id="UP000663825">
    <property type="component" value="Unassembled WGS sequence"/>
</dbReference>
<feature type="region of interest" description="Disordered" evidence="6">
    <location>
        <begin position="1"/>
        <end position="22"/>
    </location>
</feature>
<evidence type="ECO:0000256" key="4">
    <source>
        <dbReference type="ARBA" id="ARBA00022989"/>
    </source>
</evidence>
<evidence type="ECO:0000313" key="9">
    <source>
        <dbReference type="EMBL" id="CAF3460593.1"/>
    </source>
</evidence>
<evidence type="ECO:0000313" key="12">
    <source>
        <dbReference type="Proteomes" id="UP000663833"/>
    </source>
</evidence>
<evidence type="ECO:0000256" key="7">
    <source>
        <dbReference type="SAM" id="Phobius"/>
    </source>
</evidence>
<evidence type="ECO:0000313" key="11">
    <source>
        <dbReference type="EMBL" id="CAF3717420.1"/>
    </source>
</evidence>
<accession>A0A818JJP6</accession>
<keyword evidence="4 7" id="KW-1133">Transmembrane helix</keyword>
<evidence type="ECO:0000256" key="5">
    <source>
        <dbReference type="ARBA" id="ARBA00023136"/>
    </source>
</evidence>
<feature type="transmembrane region" description="Helical" evidence="7">
    <location>
        <begin position="40"/>
        <end position="65"/>
    </location>
</feature>
<dbReference type="InterPro" id="IPR007593">
    <property type="entry name" value="CD225/Dispanin_fam"/>
</dbReference>
<gene>
    <name evidence="9" type="ORF">FME351_LOCUS14067</name>
    <name evidence="11" type="ORF">GRG538_LOCUS29420</name>
    <name evidence="10" type="ORF">LUA448_LOCUS27275</name>
    <name evidence="8" type="ORF">TIS948_LOCUS30280</name>
</gene>
<dbReference type="EMBL" id="CAJNXB010005576">
    <property type="protein sequence ID" value="CAF3430267.1"/>
    <property type="molecule type" value="Genomic_DNA"/>
</dbReference>
<reference evidence="10" key="1">
    <citation type="submission" date="2021-02" db="EMBL/GenBank/DDBJ databases">
        <authorList>
            <person name="Nowell W R."/>
        </authorList>
    </citation>
    <scope>NUCLEOTIDE SEQUENCE</scope>
</reference>
<dbReference type="GO" id="GO:0005886">
    <property type="term" value="C:plasma membrane"/>
    <property type="evidence" value="ECO:0007669"/>
    <property type="project" value="TreeGrafter"/>
</dbReference>
<evidence type="ECO:0000256" key="3">
    <source>
        <dbReference type="ARBA" id="ARBA00022692"/>
    </source>
</evidence>
<feature type="transmembrane region" description="Helical" evidence="7">
    <location>
        <begin position="86"/>
        <end position="110"/>
    </location>
</feature>
<keyword evidence="5 7" id="KW-0472">Membrane</keyword>
<dbReference type="OrthoDB" id="9906841at2759"/>
<dbReference type="Proteomes" id="UP000663872">
    <property type="component" value="Unassembled WGS sequence"/>
</dbReference>
<dbReference type="EMBL" id="CAJNYT010005164">
    <property type="protein sequence ID" value="CAF3717420.1"/>
    <property type="molecule type" value="Genomic_DNA"/>
</dbReference>